<evidence type="ECO:0000313" key="3">
    <source>
        <dbReference type="Proteomes" id="UP001341840"/>
    </source>
</evidence>
<dbReference type="Proteomes" id="UP001341840">
    <property type="component" value="Unassembled WGS sequence"/>
</dbReference>
<protein>
    <submittedName>
        <fullName evidence="2">Uncharacterized protein</fullName>
    </submittedName>
</protein>
<feature type="region of interest" description="Disordered" evidence="1">
    <location>
        <begin position="1"/>
        <end position="26"/>
    </location>
</feature>
<name>A0ABU6WAA8_9FABA</name>
<gene>
    <name evidence="2" type="ORF">PIB30_019744</name>
</gene>
<accession>A0ABU6WAA8</accession>
<organism evidence="2 3">
    <name type="scientific">Stylosanthes scabra</name>
    <dbReference type="NCBI Taxonomy" id="79078"/>
    <lineage>
        <taxon>Eukaryota</taxon>
        <taxon>Viridiplantae</taxon>
        <taxon>Streptophyta</taxon>
        <taxon>Embryophyta</taxon>
        <taxon>Tracheophyta</taxon>
        <taxon>Spermatophyta</taxon>
        <taxon>Magnoliopsida</taxon>
        <taxon>eudicotyledons</taxon>
        <taxon>Gunneridae</taxon>
        <taxon>Pentapetalae</taxon>
        <taxon>rosids</taxon>
        <taxon>fabids</taxon>
        <taxon>Fabales</taxon>
        <taxon>Fabaceae</taxon>
        <taxon>Papilionoideae</taxon>
        <taxon>50 kb inversion clade</taxon>
        <taxon>dalbergioids sensu lato</taxon>
        <taxon>Dalbergieae</taxon>
        <taxon>Pterocarpus clade</taxon>
        <taxon>Stylosanthes</taxon>
    </lineage>
</organism>
<evidence type="ECO:0000313" key="2">
    <source>
        <dbReference type="EMBL" id="MED6181490.1"/>
    </source>
</evidence>
<sequence length="99" mass="11124">MINVSPKLDELSPRRNKAPQSGEVNPYSHILGIHNCEDTDPAMELRPQLMHQGTKLNPCREALNLVGMGVRIAVADLTPFLHIRPTGYQRPRSFAHFNP</sequence>
<evidence type="ECO:0000256" key="1">
    <source>
        <dbReference type="SAM" id="MobiDB-lite"/>
    </source>
</evidence>
<dbReference type="EMBL" id="JASCZI010181304">
    <property type="protein sequence ID" value="MED6181490.1"/>
    <property type="molecule type" value="Genomic_DNA"/>
</dbReference>
<keyword evidence="3" id="KW-1185">Reference proteome</keyword>
<reference evidence="2 3" key="1">
    <citation type="journal article" date="2023" name="Plants (Basel)">
        <title>Bridging the Gap: Combining Genomics and Transcriptomics Approaches to Understand Stylosanthes scabra, an Orphan Legume from the Brazilian Caatinga.</title>
        <authorList>
            <person name="Ferreira-Neto J.R.C."/>
            <person name="da Silva M.D."/>
            <person name="Binneck E."/>
            <person name="de Melo N.F."/>
            <person name="da Silva R.H."/>
            <person name="de Melo A.L.T.M."/>
            <person name="Pandolfi V."/>
            <person name="Bustamante F.O."/>
            <person name="Brasileiro-Vidal A.C."/>
            <person name="Benko-Iseppon A.M."/>
        </authorList>
    </citation>
    <scope>NUCLEOTIDE SEQUENCE [LARGE SCALE GENOMIC DNA]</scope>
    <source>
        <tissue evidence="2">Leaves</tissue>
    </source>
</reference>
<comment type="caution">
    <text evidence="2">The sequence shown here is derived from an EMBL/GenBank/DDBJ whole genome shotgun (WGS) entry which is preliminary data.</text>
</comment>
<proteinExistence type="predicted"/>